<dbReference type="AlphaFoldDB" id="A0AB39V4H3"/>
<dbReference type="RefSeq" id="WP_369715863.1">
    <property type="nucleotide sequence ID" value="NZ_CP165647.1"/>
</dbReference>
<organism evidence="1">
    <name type="scientific">Leptotrichia alba</name>
    <dbReference type="NCBI Taxonomy" id="3239304"/>
    <lineage>
        <taxon>Bacteria</taxon>
        <taxon>Fusobacteriati</taxon>
        <taxon>Fusobacteriota</taxon>
        <taxon>Fusobacteriia</taxon>
        <taxon>Fusobacteriales</taxon>
        <taxon>Leptotrichiaceae</taxon>
        <taxon>Leptotrichia</taxon>
    </lineage>
</organism>
<reference evidence="1" key="1">
    <citation type="submission" date="2024-07" db="EMBL/GenBank/DDBJ databases">
        <authorList>
            <person name="Li X.-J."/>
            <person name="Wang X."/>
        </authorList>
    </citation>
    <scope>NUCLEOTIDE SEQUENCE</scope>
    <source>
        <strain evidence="1">HSP-536</strain>
    </source>
</reference>
<gene>
    <name evidence="1" type="ORF">AB8B28_11285</name>
</gene>
<dbReference type="KEGG" id="lala:AB8B28_11285"/>
<protein>
    <submittedName>
        <fullName evidence="1">Uncharacterized protein</fullName>
    </submittedName>
</protein>
<name>A0AB39V4H3_9FUSO</name>
<dbReference type="EMBL" id="CP165647">
    <property type="protein sequence ID" value="XDU62202.1"/>
    <property type="molecule type" value="Genomic_DNA"/>
</dbReference>
<evidence type="ECO:0000313" key="1">
    <source>
        <dbReference type="EMBL" id="XDU62202.1"/>
    </source>
</evidence>
<proteinExistence type="predicted"/>
<accession>A0AB39V4H3</accession>
<sequence>MSLKKIKENFYKELGMNKYDFFEKVADYIGNFPIIIDGFYFDNTSVGDGEYLYISINNVSYEIDTVSKEVKKENSGCIYVFYSEEDEIEVYYEYEELLLYFITYYLKNIHCYGDMIGFIEQELIKYSIYKNEFRNYKVNLNVKNIFIRDNLRNFLYNYNLDENKYILGLINYQLKEINYWDINIKKKFFSYLLGSNNLKEFLNENKKKFIEKEKDFFGMDDGYDIKFVVSEKDESFIIEYNNYFLMNHNSGMNLLYGNSYGKFSNLIYENEAKVLIPEKYKNERKKENIEIISKKDFLKELEVIVNAYKDIYNDNEVQKMFEKYKEKLLSD</sequence>